<evidence type="ECO:0000256" key="4">
    <source>
        <dbReference type="ARBA" id="ARBA00023004"/>
    </source>
</evidence>
<dbReference type="GO" id="GO:0051537">
    <property type="term" value="F:2 iron, 2 sulfur cluster binding"/>
    <property type="evidence" value="ECO:0007669"/>
    <property type="project" value="UniProtKB-KW"/>
</dbReference>
<dbReference type="GO" id="GO:0016705">
    <property type="term" value="F:oxidoreductase activity, acting on paired donors, with incorporation or reduction of molecular oxygen"/>
    <property type="evidence" value="ECO:0007669"/>
    <property type="project" value="UniProtKB-ARBA"/>
</dbReference>
<dbReference type="GO" id="GO:0046872">
    <property type="term" value="F:metal ion binding"/>
    <property type="evidence" value="ECO:0007669"/>
    <property type="project" value="UniProtKB-KW"/>
</dbReference>
<evidence type="ECO:0000256" key="5">
    <source>
        <dbReference type="ARBA" id="ARBA00023014"/>
    </source>
</evidence>
<name>A0A3N3ZQ86_9MICC</name>
<dbReference type="GO" id="GO:0004497">
    <property type="term" value="F:monooxygenase activity"/>
    <property type="evidence" value="ECO:0007669"/>
    <property type="project" value="UniProtKB-ARBA"/>
</dbReference>
<feature type="domain" description="Rieske" evidence="7">
    <location>
        <begin position="43"/>
        <end position="143"/>
    </location>
</feature>
<dbReference type="InterPro" id="IPR017941">
    <property type="entry name" value="Rieske_2Fe-2S"/>
</dbReference>
<protein>
    <submittedName>
        <fullName evidence="8">Nitrite reductase small subunit NirD</fullName>
    </submittedName>
</protein>
<dbReference type="PROSITE" id="PS51300">
    <property type="entry name" value="NIRD"/>
    <property type="match status" value="1"/>
</dbReference>
<dbReference type="InterPro" id="IPR036922">
    <property type="entry name" value="Rieske_2Fe-2S_sf"/>
</dbReference>
<evidence type="ECO:0000259" key="7">
    <source>
        <dbReference type="PROSITE" id="PS51296"/>
    </source>
</evidence>
<dbReference type="AlphaFoldDB" id="A0A3N3ZQ86"/>
<dbReference type="Gene3D" id="2.102.10.10">
    <property type="entry name" value="Rieske [2Fe-2S] iron-sulphur domain"/>
    <property type="match status" value="1"/>
</dbReference>
<dbReference type="RefSeq" id="WP_123825100.1">
    <property type="nucleotide sequence ID" value="NZ_RKMF01000007.1"/>
</dbReference>
<sequence length="160" mass="17105">MYDATTISPVPGGVGLDLPQIPPDPCEEGPNLRDPRPVKGRAVDICALRDLEPTVAVAARVDGVQVALVRMPDDTVYAVDHRDPRTGTCTMARGIVGSKGDEPTIAAPLYKEVYSLLSGRCLSDTGHSLVTHPVEVRDGRVMVLARQWGTAEHRPSSITA</sequence>
<evidence type="ECO:0000313" key="9">
    <source>
        <dbReference type="Proteomes" id="UP000270616"/>
    </source>
</evidence>
<dbReference type="InterPro" id="IPR017881">
    <property type="entry name" value="NirD"/>
</dbReference>
<keyword evidence="2" id="KW-0479">Metal-binding</keyword>
<keyword evidence="1" id="KW-0001">2Fe-2S</keyword>
<dbReference type="NCBIfam" id="TIGR02378">
    <property type="entry name" value="nirD_assim_sml"/>
    <property type="match status" value="1"/>
</dbReference>
<keyword evidence="9" id="KW-1185">Reference proteome</keyword>
<dbReference type="OrthoDB" id="3213360at2"/>
<accession>A0A3N3ZQ86</accession>
<dbReference type="EMBL" id="RKMF01000007">
    <property type="protein sequence ID" value="ROZ63301.1"/>
    <property type="molecule type" value="Genomic_DNA"/>
</dbReference>
<dbReference type="GO" id="GO:0042128">
    <property type="term" value="P:nitrate assimilation"/>
    <property type="evidence" value="ECO:0007669"/>
    <property type="project" value="UniProtKB-KW"/>
</dbReference>
<evidence type="ECO:0000256" key="1">
    <source>
        <dbReference type="ARBA" id="ARBA00022714"/>
    </source>
</evidence>
<keyword evidence="3" id="KW-0560">Oxidoreductase</keyword>
<evidence type="ECO:0000256" key="3">
    <source>
        <dbReference type="ARBA" id="ARBA00023002"/>
    </source>
</evidence>
<reference evidence="8 9" key="1">
    <citation type="submission" date="2018-10" db="EMBL/GenBank/DDBJ databases">
        <title>Kocuria sp. M5W7-7, whole genome shotgun sequence.</title>
        <authorList>
            <person name="Tuo L."/>
        </authorList>
    </citation>
    <scope>NUCLEOTIDE SEQUENCE [LARGE SCALE GENOMIC DNA]</scope>
    <source>
        <strain evidence="8 9">M5W7-7</strain>
    </source>
</reference>
<dbReference type="SUPFAM" id="SSF50022">
    <property type="entry name" value="ISP domain"/>
    <property type="match status" value="1"/>
</dbReference>
<organism evidence="8 9">
    <name type="scientific">Kocuria soli</name>
    <dbReference type="NCBI Taxonomy" id="2485125"/>
    <lineage>
        <taxon>Bacteria</taxon>
        <taxon>Bacillati</taxon>
        <taxon>Actinomycetota</taxon>
        <taxon>Actinomycetes</taxon>
        <taxon>Micrococcales</taxon>
        <taxon>Micrococcaceae</taxon>
        <taxon>Kocuria</taxon>
    </lineage>
</organism>
<evidence type="ECO:0000256" key="6">
    <source>
        <dbReference type="ARBA" id="ARBA00023063"/>
    </source>
</evidence>
<comment type="caution">
    <text evidence="8">The sequence shown here is derived from an EMBL/GenBank/DDBJ whole genome shotgun (WGS) entry which is preliminary data.</text>
</comment>
<dbReference type="PANTHER" id="PTHR40562">
    <property type="match status" value="1"/>
</dbReference>
<gene>
    <name evidence="8" type="primary">nirD</name>
    <name evidence="8" type="ORF">EDL96_07120</name>
</gene>
<keyword evidence="5" id="KW-0411">Iron-sulfur</keyword>
<dbReference type="Pfam" id="PF13806">
    <property type="entry name" value="Rieske_2"/>
    <property type="match status" value="1"/>
</dbReference>
<dbReference type="InterPro" id="IPR012748">
    <property type="entry name" value="Rieske-like_NirD"/>
</dbReference>
<proteinExistence type="predicted"/>
<evidence type="ECO:0000313" key="8">
    <source>
        <dbReference type="EMBL" id="ROZ63301.1"/>
    </source>
</evidence>
<dbReference type="PROSITE" id="PS51296">
    <property type="entry name" value="RIESKE"/>
    <property type="match status" value="1"/>
</dbReference>
<evidence type="ECO:0000256" key="2">
    <source>
        <dbReference type="ARBA" id="ARBA00022723"/>
    </source>
</evidence>
<keyword evidence="6" id="KW-0534">Nitrate assimilation</keyword>
<dbReference type="GO" id="GO:0008942">
    <property type="term" value="F:nitrite reductase [NAD(P)H] activity"/>
    <property type="evidence" value="ECO:0007669"/>
    <property type="project" value="InterPro"/>
</dbReference>
<keyword evidence="4" id="KW-0408">Iron</keyword>
<dbReference type="PANTHER" id="PTHR40562:SF1">
    <property type="entry name" value="NITRITE REDUCTASE (NADH) SMALL SUBUNIT"/>
    <property type="match status" value="1"/>
</dbReference>
<dbReference type="Proteomes" id="UP000270616">
    <property type="component" value="Unassembled WGS sequence"/>
</dbReference>